<reference evidence="3" key="1">
    <citation type="journal article" date="2014" name="Front. Microbiol.">
        <title>High frequency of phylogenetically diverse reductive dehalogenase-homologous genes in deep subseafloor sedimentary metagenomes.</title>
        <authorList>
            <person name="Kawai M."/>
            <person name="Futagami T."/>
            <person name="Toyoda A."/>
            <person name="Takaki Y."/>
            <person name="Nishi S."/>
            <person name="Hori S."/>
            <person name="Arai W."/>
            <person name="Tsubouchi T."/>
            <person name="Morono Y."/>
            <person name="Uchiyama I."/>
            <person name="Ito T."/>
            <person name="Fujiyama A."/>
            <person name="Inagaki F."/>
            <person name="Takami H."/>
        </authorList>
    </citation>
    <scope>NUCLEOTIDE SEQUENCE</scope>
    <source>
        <strain evidence="3">Expedition CK06-06</strain>
    </source>
</reference>
<evidence type="ECO:0000259" key="2">
    <source>
        <dbReference type="SMART" id="SM00885"/>
    </source>
</evidence>
<evidence type="ECO:0000256" key="1">
    <source>
        <dbReference type="SAM" id="MobiDB-lite"/>
    </source>
</evidence>
<name>X1FLQ8_9ZZZZ</name>
<protein>
    <recommendedName>
        <fullName evidence="2">Bacteriophage/plasmid primase P4 C-terminal domain-containing protein</fullName>
    </recommendedName>
</protein>
<dbReference type="EMBL" id="BARU01008996">
    <property type="protein sequence ID" value="GAH46606.1"/>
    <property type="molecule type" value="Genomic_DNA"/>
</dbReference>
<feature type="non-terminal residue" evidence="3">
    <location>
        <position position="348"/>
    </location>
</feature>
<dbReference type="InterPro" id="IPR014818">
    <property type="entry name" value="Phage/plasmid_primase_P4_C"/>
</dbReference>
<accession>X1FLQ8</accession>
<feature type="domain" description="Bacteriophage/plasmid primase P4 C-terminal" evidence="2">
    <location>
        <begin position="200"/>
        <end position="327"/>
    </location>
</feature>
<sequence>TWSIKGNPTRERPHRLSKIITLGSNSTDIILRSHIDGLAVYESPGIPSEDSTPETSEEKKKIRTSKLRPCFKRFAEEGGRLSQIKSEDHLLRLALVQEGHVLGYGRNQIIDLFRNAHDFNEKVTSKQVDHELEVIKRKGVRPWRCLKIFKHKGCLGEECLLYIRLRKHLPKEPLGSQDPERFFEEDSRGNPARFIPKWLADTILEEYKFHATSEKSVFWAYNPENGIWEPYGAEIIQEECTRHLKHLFRSNFVTEVSKYIRFTHYINRDVFEGKPELIVMQNGVFNLYTEEFTSFNPELYATTAIPIIYDSEAKAPKIKKFLHDICPDSLDDVEKLVEYARVLSLKVH</sequence>
<dbReference type="SMART" id="SM00885">
    <property type="entry name" value="D5_N"/>
    <property type="match status" value="1"/>
</dbReference>
<gene>
    <name evidence="3" type="ORF">S03H2_17438</name>
</gene>
<organism evidence="3">
    <name type="scientific">marine sediment metagenome</name>
    <dbReference type="NCBI Taxonomy" id="412755"/>
    <lineage>
        <taxon>unclassified sequences</taxon>
        <taxon>metagenomes</taxon>
        <taxon>ecological metagenomes</taxon>
    </lineage>
</organism>
<comment type="caution">
    <text evidence="3">The sequence shown here is derived from an EMBL/GenBank/DDBJ whole genome shotgun (WGS) entry which is preliminary data.</text>
</comment>
<feature type="non-terminal residue" evidence="3">
    <location>
        <position position="1"/>
    </location>
</feature>
<feature type="region of interest" description="Disordered" evidence="1">
    <location>
        <begin position="43"/>
        <end position="62"/>
    </location>
</feature>
<dbReference type="AlphaFoldDB" id="X1FLQ8"/>
<evidence type="ECO:0000313" key="3">
    <source>
        <dbReference type="EMBL" id="GAH46606.1"/>
    </source>
</evidence>
<proteinExistence type="predicted"/>
<dbReference type="Pfam" id="PF08706">
    <property type="entry name" value="D5_N"/>
    <property type="match status" value="1"/>
</dbReference>